<feature type="region of interest" description="Disordered" evidence="2">
    <location>
        <begin position="441"/>
        <end position="467"/>
    </location>
</feature>
<dbReference type="PANTHER" id="PTHR19134:SF449">
    <property type="entry name" value="TYROSINE-PROTEIN PHOSPHATASE 1"/>
    <property type="match status" value="1"/>
</dbReference>
<feature type="domain" description="Tyrosine specific protein phosphatases" evidence="5">
    <location>
        <begin position="969"/>
        <end position="1078"/>
    </location>
</feature>
<feature type="region of interest" description="Disordered" evidence="2">
    <location>
        <begin position="1095"/>
        <end position="1139"/>
    </location>
</feature>
<protein>
    <submittedName>
        <fullName evidence="6">Protein-tyrosine phosphatase 2</fullName>
    </submittedName>
</protein>
<dbReference type="InterPro" id="IPR050348">
    <property type="entry name" value="Protein-Tyr_Phosphatase"/>
</dbReference>
<comment type="similarity">
    <text evidence="1">Belongs to the protein-tyrosine phosphatase family. Non-receptor class subfamily.</text>
</comment>
<dbReference type="PANTHER" id="PTHR19134">
    <property type="entry name" value="RECEPTOR-TYPE TYROSINE-PROTEIN PHOSPHATASE"/>
    <property type="match status" value="1"/>
</dbReference>
<dbReference type="SUPFAM" id="SSF52799">
    <property type="entry name" value="(Phosphotyrosine protein) phosphatases II"/>
    <property type="match status" value="1"/>
</dbReference>
<dbReference type="InterPro" id="IPR029021">
    <property type="entry name" value="Prot-tyrosine_phosphatase-like"/>
</dbReference>
<dbReference type="InterPro" id="IPR000387">
    <property type="entry name" value="Tyr_Pase_dom"/>
</dbReference>
<organism evidence="6 7">
    <name type="scientific">Niveomyces insectorum RCEF 264</name>
    <dbReference type="NCBI Taxonomy" id="1081102"/>
    <lineage>
        <taxon>Eukaryota</taxon>
        <taxon>Fungi</taxon>
        <taxon>Dikarya</taxon>
        <taxon>Ascomycota</taxon>
        <taxon>Pezizomycotina</taxon>
        <taxon>Sordariomycetes</taxon>
        <taxon>Hypocreomycetidae</taxon>
        <taxon>Hypocreales</taxon>
        <taxon>Cordycipitaceae</taxon>
        <taxon>Niveomyces</taxon>
    </lineage>
</organism>
<dbReference type="PRINTS" id="PR00700">
    <property type="entry name" value="PRTYPHPHTASE"/>
</dbReference>
<feature type="compositionally biased region" description="Low complexity" evidence="2">
    <location>
        <begin position="888"/>
        <end position="927"/>
    </location>
</feature>
<feature type="region of interest" description="Disordered" evidence="2">
    <location>
        <begin position="858"/>
        <end position="940"/>
    </location>
</feature>
<name>A0A162MNV4_9HYPO</name>
<comment type="caution">
    <text evidence="6">The sequence shown here is derived from an EMBL/GenBank/DDBJ whole genome shotgun (WGS) entry which is preliminary data.</text>
</comment>
<dbReference type="PROSITE" id="PS50055">
    <property type="entry name" value="TYR_PHOSPHATASE_PTP"/>
    <property type="match status" value="1"/>
</dbReference>
<evidence type="ECO:0000256" key="1">
    <source>
        <dbReference type="ARBA" id="ARBA00009649"/>
    </source>
</evidence>
<dbReference type="InterPro" id="IPR046676">
    <property type="entry name" value="DUF6546"/>
</dbReference>
<dbReference type="InterPro" id="IPR000242">
    <property type="entry name" value="PTP_cat"/>
</dbReference>
<dbReference type="Proteomes" id="UP000076874">
    <property type="component" value="Unassembled WGS sequence"/>
</dbReference>
<dbReference type="SMART" id="SM00404">
    <property type="entry name" value="PTPc_motif"/>
    <property type="match status" value="1"/>
</dbReference>
<dbReference type="AlphaFoldDB" id="A0A162MNV4"/>
<dbReference type="Pfam" id="PF00102">
    <property type="entry name" value="Y_phosphatase"/>
    <property type="match status" value="3"/>
</dbReference>
<dbReference type="OrthoDB" id="10253954at2759"/>
<gene>
    <name evidence="6" type="ORF">SPI_03337</name>
</gene>
<dbReference type="PROSITE" id="PS50056">
    <property type="entry name" value="TYR_PHOSPHATASE_2"/>
    <property type="match status" value="1"/>
</dbReference>
<dbReference type="Gene3D" id="3.90.190.10">
    <property type="entry name" value="Protein tyrosine phosphatase superfamily"/>
    <property type="match status" value="2"/>
</dbReference>
<feature type="chain" id="PRO_5007837475" evidence="3">
    <location>
        <begin position="24"/>
        <end position="1139"/>
    </location>
</feature>
<reference evidence="6 7" key="1">
    <citation type="journal article" date="2016" name="Genome Biol. Evol.">
        <title>Divergent and convergent evolution of fungal pathogenicity.</title>
        <authorList>
            <person name="Shang Y."/>
            <person name="Xiao G."/>
            <person name="Zheng P."/>
            <person name="Cen K."/>
            <person name="Zhan S."/>
            <person name="Wang C."/>
        </authorList>
    </citation>
    <scope>NUCLEOTIDE SEQUENCE [LARGE SCALE GENOMIC DNA]</scope>
    <source>
        <strain evidence="6 7">RCEF 264</strain>
    </source>
</reference>
<keyword evidence="3" id="KW-0732">Signal</keyword>
<evidence type="ECO:0000313" key="6">
    <source>
        <dbReference type="EMBL" id="OAA64690.1"/>
    </source>
</evidence>
<dbReference type="GO" id="GO:0004725">
    <property type="term" value="F:protein tyrosine phosphatase activity"/>
    <property type="evidence" value="ECO:0007669"/>
    <property type="project" value="InterPro"/>
</dbReference>
<evidence type="ECO:0000256" key="2">
    <source>
        <dbReference type="SAM" id="MobiDB-lite"/>
    </source>
</evidence>
<evidence type="ECO:0000259" key="4">
    <source>
        <dbReference type="PROSITE" id="PS50055"/>
    </source>
</evidence>
<feature type="compositionally biased region" description="Polar residues" evidence="2">
    <location>
        <begin position="1112"/>
        <end position="1121"/>
    </location>
</feature>
<sequence length="1139" mass="126685">MLSWYWLPTELRLLIWNILISDASEDRQILRIQLDTSSRKPISLAACTAVSRDWQAYFEPVTFRRLFVESTEVEQFVAATQGPRKARLGYIHHLHLHVRLHDYDCSQCDKAPDAEALARDKAVFTKALWPLLRALARWGTQKVDGTHERHGIALELSASSWSDAAHGYRDFKLQRDYPYELAEDVDWDFTAYKHYTRREIADRKRRSRDLHRAAWEQEMPVPSAMADRVFGVRPLGAWTQRRAPRLRIVRALVVRRRFYRAIDPNLLSWLLRSGPCSIRELRVEQWSRDAIHKLALNLAKKPLPRTVEALLIYYKATESSTAREQWSLRYPDTEAALAKASRPLQCIAITNLVQATDFFGMAVLQPKGYHWPRLRAIALTDRRLRPFGEGHELVKLAARMALEMPALEIMELWNQALGTEGTPVFQPFNFLYHDGPAFPLSASSQEERHGSHSRASARDDGDNNGDGSGAGCLSDKCGRSSAQFFSYAWNHGDTTDDGGDSDSADRSKRIEAAVHCFDKPDAATASTGARGTQRNTLAPFLAHALPQPPPFVNQARPRVATVGGGRHGQPCAAKVAHGYAQQPVPEHCPACRESDGGQQQQRPCASRWWRGDKHRGRWAQRRAPFVAVGVEPGQRPPAPNAVLSDTLRAGYLQIEQRFQELMWLERSRMIHNALHTSFHGSSPTASSARAPKSSDASNTAAPHHPRALDRYMNIQPWDANRVRLRVPPGRVDYINASPIVLTTTAPAHAARPPDRYIAMQGPKQASVDHVWRMVYEQLRSPAVIVMLTETHEANQEKCYPYFPRHPDDPPMLVNEQDEFGDGFHASVRCAALEPTPYGDAIELRRIVLRVHRKADATAAMAGPESSDATAPNGRAAAPSGDTDHDMHGATTTAAAPTATAAPEAPAAAAGPATAATAATTTTTTETTTPDEDTGRGGMDLDDYEDERIVYHFLYKRWPDFGVPTLEDVPSFFGLMRLSADKNADADNPRIVHCSAGVGRSGTFIALEHLQRELDAGVLARYDDNDDDDDDKEKNDTAVPDSPGSDGVAGRETDDLIFTTVNQLREQRRAMVQADAQYLFIYRVLRKLWEEKYGGSGGVGSGVGSRSSGSQSNNNTDETQFDVSDGSEPAPKRLEVDPFR</sequence>
<dbReference type="SMART" id="SM00194">
    <property type="entry name" value="PTPc"/>
    <property type="match status" value="1"/>
</dbReference>
<dbReference type="Pfam" id="PF20183">
    <property type="entry name" value="DUF6546"/>
    <property type="match status" value="1"/>
</dbReference>
<feature type="compositionally biased region" description="Basic and acidic residues" evidence="2">
    <location>
        <begin position="1129"/>
        <end position="1139"/>
    </location>
</feature>
<accession>A0A162MNV4</accession>
<feature type="region of interest" description="Disordered" evidence="2">
    <location>
        <begin position="1020"/>
        <end position="1052"/>
    </location>
</feature>
<feature type="signal peptide" evidence="3">
    <location>
        <begin position="1"/>
        <end position="23"/>
    </location>
</feature>
<proteinExistence type="inferred from homology"/>
<dbReference type="STRING" id="1081102.A0A162MNV4"/>
<dbReference type="EMBL" id="AZHD01000004">
    <property type="protein sequence ID" value="OAA64690.1"/>
    <property type="molecule type" value="Genomic_DNA"/>
</dbReference>
<evidence type="ECO:0000313" key="7">
    <source>
        <dbReference type="Proteomes" id="UP000076874"/>
    </source>
</evidence>
<feature type="compositionally biased region" description="Basic and acidic residues" evidence="2">
    <location>
        <begin position="445"/>
        <end position="461"/>
    </location>
</feature>
<keyword evidence="7" id="KW-1185">Reference proteome</keyword>
<dbReference type="PROSITE" id="PS00383">
    <property type="entry name" value="TYR_PHOSPHATASE_1"/>
    <property type="match status" value="1"/>
</dbReference>
<dbReference type="InterPro" id="IPR003595">
    <property type="entry name" value="Tyr_Pase_cat"/>
</dbReference>
<evidence type="ECO:0000259" key="5">
    <source>
        <dbReference type="PROSITE" id="PS50056"/>
    </source>
</evidence>
<evidence type="ECO:0000256" key="3">
    <source>
        <dbReference type="SAM" id="SignalP"/>
    </source>
</evidence>
<feature type="region of interest" description="Disordered" evidence="2">
    <location>
        <begin position="679"/>
        <end position="707"/>
    </location>
</feature>
<feature type="domain" description="Tyrosine-protein phosphatase" evidence="4">
    <location>
        <begin position="709"/>
        <end position="1087"/>
    </location>
</feature>
<dbReference type="InterPro" id="IPR016130">
    <property type="entry name" value="Tyr_Pase_AS"/>
</dbReference>